<sequence>MTIAGAGLHARAADGCCGGTSSDLQTPHADSPFGHATPGVGSVICCTIDLGGALFYLVQVVCVCVCVCVCLSVAGRNMCVLCCENTLQHTVPQGCYPLEGHLV</sequence>
<accession>A0A7S4FT78</accession>
<keyword evidence="1" id="KW-1133">Transmembrane helix</keyword>
<protein>
    <submittedName>
        <fullName evidence="2">Uncharacterized protein</fullName>
    </submittedName>
</protein>
<gene>
    <name evidence="2" type="ORF">EGYM00163_LOCUS24177</name>
</gene>
<keyword evidence="1" id="KW-0812">Transmembrane</keyword>
<keyword evidence="1" id="KW-0472">Membrane</keyword>
<name>A0A7S4FT78_9EUGL</name>
<evidence type="ECO:0000313" key="2">
    <source>
        <dbReference type="EMBL" id="CAE0813026.1"/>
    </source>
</evidence>
<feature type="transmembrane region" description="Helical" evidence="1">
    <location>
        <begin position="54"/>
        <end position="75"/>
    </location>
</feature>
<organism evidence="2">
    <name type="scientific">Eutreptiella gymnastica</name>
    <dbReference type="NCBI Taxonomy" id="73025"/>
    <lineage>
        <taxon>Eukaryota</taxon>
        <taxon>Discoba</taxon>
        <taxon>Euglenozoa</taxon>
        <taxon>Euglenida</taxon>
        <taxon>Spirocuta</taxon>
        <taxon>Euglenophyceae</taxon>
        <taxon>Eutreptiales</taxon>
        <taxon>Eutreptiaceae</taxon>
        <taxon>Eutreptiella</taxon>
    </lineage>
</organism>
<proteinExistence type="predicted"/>
<dbReference type="EMBL" id="HBJA01068775">
    <property type="protein sequence ID" value="CAE0813026.1"/>
    <property type="molecule type" value="Transcribed_RNA"/>
</dbReference>
<dbReference type="AlphaFoldDB" id="A0A7S4FT78"/>
<evidence type="ECO:0000256" key="1">
    <source>
        <dbReference type="SAM" id="Phobius"/>
    </source>
</evidence>
<reference evidence="2" key="1">
    <citation type="submission" date="2021-01" db="EMBL/GenBank/DDBJ databases">
        <authorList>
            <person name="Corre E."/>
            <person name="Pelletier E."/>
            <person name="Niang G."/>
            <person name="Scheremetjew M."/>
            <person name="Finn R."/>
            <person name="Kale V."/>
            <person name="Holt S."/>
            <person name="Cochrane G."/>
            <person name="Meng A."/>
            <person name="Brown T."/>
            <person name="Cohen L."/>
        </authorList>
    </citation>
    <scope>NUCLEOTIDE SEQUENCE</scope>
    <source>
        <strain evidence="2">CCMP1594</strain>
    </source>
</reference>